<dbReference type="STRING" id="135208.A0A4Y9ZWL9"/>
<dbReference type="InterPro" id="IPR036291">
    <property type="entry name" value="NAD(P)-bd_dom_sf"/>
</dbReference>
<dbReference type="PANTHER" id="PTHR24320">
    <property type="entry name" value="RETINOL DEHYDROGENASE"/>
    <property type="match status" value="1"/>
</dbReference>
<organism evidence="3 4">
    <name type="scientific">Hericium alpestre</name>
    <dbReference type="NCBI Taxonomy" id="135208"/>
    <lineage>
        <taxon>Eukaryota</taxon>
        <taxon>Fungi</taxon>
        <taxon>Dikarya</taxon>
        <taxon>Basidiomycota</taxon>
        <taxon>Agaricomycotina</taxon>
        <taxon>Agaricomycetes</taxon>
        <taxon>Russulales</taxon>
        <taxon>Hericiaceae</taxon>
        <taxon>Hericium</taxon>
    </lineage>
</organism>
<dbReference type="Proteomes" id="UP000298061">
    <property type="component" value="Unassembled WGS sequence"/>
</dbReference>
<dbReference type="InterPro" id="IPR002347">
    <property type="entry name" value="SDR_fam"/>
</dbReference>
<accession>A0A4Y9ZWL9</accession>
<dbReference type="OrthoDB" id="542013at2759"/>
<dbReference type="EMBL" id="SFCI01000710">
    <property type="protein sequence ID" value="TFY78301.1"/>
    <property type="molecule type" value="Genomic_DNA"/>
</dbReference>
<evidence type="ECO:0008006" key="5">
    <source>
        <dbReference type="Google" id="ProtNLM"/>
    </source>
</evidence>
<gene>
    <name evidence="3" type="ORF">EWM64_g5712</name>
</gene>
<name>A0A4Y9ZWL9_9AGAM</name>
<dbReference type="Gene3D" id="3.40.50.720">
    <property type="entry name" value="NAD(P)-binding Rossmann-like Domain"/>
    <property type="match status" value="1"/>
</dbReference>
<evidence type="ECO:0000256" key="2">
    <source>
        <dbReference type="ARBA" id="ARBA00023002"/>
    </source>
</evidence>
<reference evidence="3 4" key="1">
    <citation type="submission" date="2019-02" db="EMBL/GenBank/DDBJ databases">
        <title>Genome sequencing of the rare red list fungi Hericium alpestre (H. flagellum).</title>
        <authorList>
            <person name="Buettner E."/>
            <person name="Kellner H."/>
        </authorList>
    </citation>
    <scope>NUCLEOTIDE SEQUENCE [LARGE SCALE GENOMIC DNA]</scope>
    <source>
        <strain evidence="3 4">DSM 108284</strain>
    </source>
</reference>
<comment type="caution">
    <text evidence="3">The sequence shown here is derived from an EMBL/GenBank/DDBJ whole genome shotgun (WGS) entry which is preliminary data.</text>
</comment>
<evidence type="ECO:0000313" key="4">
    <source>
        <dbReference type="Proteomes" id="UP000298061"/>
    </source>
</evidence>
<dbReference type="Pfam" id="PF00106">
    <property type="entry name" value="adh_short"/>
    <property type="match status" value="1"/>
</dbReference>
<evidence type="ECO:0000313" key="3">
    <source>
        <dbReference type="EMBL" id="TFY78301.1"/>
    </source>
</evidence>
<dbReference type="PANTHER" id="PTHR24320:SF152">
    <property type="entry name" value="SHORT-CHAIN DEHYDROGENASE_REDUCTASE FAMILY PROTEIN"/>
    <property type="match status" value="1"/>
</dbReference>
<dbReference type="GO" id="GO:0016491">
    <property type="term" value="F:oxidoreductase activity"/>
    <property type="evidence" value="ECO:0007669"/>
    <property type="project" value="UniProtKB-KW"/>
</dbReference>
<proteinExistence type="inferred from homology"/>
<keyword evidence="2" id="KW-0560">Oxidoreductase</keyword>
<dbReference type="SUPFAM" id="SSF51735">
    <property type="entry name" value="NAD(P)-binding Rossmann-fold domains"/>
    <property type="match status" value="1"/>
</dbReference>
<sequence>MNLHQMGGTMGLSDKDSNVFKSTYRVSFDPISGISPILARAATFTDKMSYDWEKARKRQEMPLPSLEAPDIAGQTIIVTGANTGIGFEVAKYVIAHGAAKVILACRNPAKGTAAAEAILKETHCDASAVEFWPLDLTSFASVRAFAQRYKKSDLPLDTLVNNAALHSVGKRTAEDGLDLLVQVDHISPLLLTLLLLPLLEQPSPSGQPARIVWVTSEGAALPPFPEASLPRPVTALCVRPFPTREAGHEMYFTAKLLNIICCIELARALSSPARGSREVKVAAAHPGLVATELGKKDIQGEHFQPVDLEGRYGMKPRTPFEGAKTILVAVTYPARKVWGRTRAIWSGATGAEEGEVVDPGMAIMPVFESMEVTSVYPAKAQDPELRTRVWDSLRLVGLKKGETDPEFLRL</sequence>
<dbReference type="PRINTS" id="PR00081">
    <property type="entry name" value="GDHRDH"/>
</dbReference>
<dbReference type="AlphaFoldDB" id="A0A4Y9ZWL9"/>
<evidence type="ECO:0000256" key="1">
    <source>
        <dbReference type="ARBA" id="ARBA00006484"/>
    </source>
</evidence>
<protein>
    <recommendedName>
        <fullName evidence="5">Ketoreductase (KR) domain-containing protein</fullName>
    </recommendedName>
</protein>
<keyword evidence="4" id="KW-1185">Reference proteome</keyword>
<comment type="similarity">
    <text evidence="1">Belongs to the short-chain dehydrogenases/reductases (SDR) family.</text>
</comment>